<proteinExistence type="predicted"/>
<dbReference type="PANTHER" id="PTHR42847:SF4">
    <property type="entry name" value="ALKANESULFONATE MONOOXYGENASE-RELATED"/>
    <property type="match status" value="1"/>
</dbReference>
<feature type="domain" description="Luciferase-like" evidence="5">
    <location>
        <begin position="1"/>
        <end position="208"/>
    </location>
</feature>
<dbReference type="InterPro" id="IPR011251">
    <property type="entry name" value="Luciferase-like_dom"/>
</dbReference>
<reference evidence="6 7" key="1">
    <citation type="submission" date="2017-04" db="EMBL/GenBank/DDBJ databases">
        <title>Novel microbial lineages endemic to geothermal iron-oxide mats fill important gaps in the evolutionary history of Archaea.</title>
        <authorList>
            <person name="Jay Z.J."/>
            <person name="Beam J.P."/>
            <person name="Dlakic M."/>
            <person name="Rusch D.B."/>
            <person name="Kozubal M.A."/>
            <person name="Inskeep W.P."/>
        </authorList>
    </citation>
    <scope>NUCLEOTIDE SEQUENCE [LARGE SCALE GENOMIC DNA]</scope>
    <source>
        <strain evidence="6">OSP_D</strain>
    </source>
</reference>
<accession>A0A2R6A9K6</accession>
<evidence type="ECO:0000256" key="3">
    <source>
        <dbReference type="ARBA" id="ARBA00023002"/>
    </source>
</evidence>
<dbReference type="InterPro" id="IPR019921">
    <property type="entry name" value="Lucif-like_OxRdtase_Rv2161c"/>
</dbReference>
<keyword evidence="4" id="KW-0503">Monooxygenase</keyword>
<organism evidence="6 7">
    <name type="scientific">Candidatus Marsarchaeota G1 archaeon OSP_D</name>
    <dbReference type="NCBI Taxonomy" id="1978155"/>
    <lineage>
        <taxon>Archaea</taxon>
        <taxon>Candidatus Marsarchaeota</taxon>
        <taxon>Candidatus Marsarchaeota group 1</taxon>
    </lineage>
</organism>
<comment type="caution">
    <text evidence="6">The sequence shown here is derived from an EMBL/GenBank/DDBJ whole genome shotgun (WGS) entry which is preliminary data.</text>
</comment>
<dbReference type="Gene3D" id="3.20.20.30">
    <property type="entry name" value="Luciferase-like domain"/>
    <property type="match status" value="1"/>
</dbReference>
<evidence type="ECO:0000256" key="4">
    <source>
        <dbReference type="ARBA" id="ARBA00023033"/>
    </source>
</evidence>
<protein>
    <recommendedName>
        <fullName evidence="5">Luciferase-like domain-containing protein</fullName>
    </recommendedName>
</protein>
<evidence type="ECO:0000313" key="7">
    <source>
        <dbReference type="Proteomes" id="UP000240880"/>
    </source>
</evidence>
<dbReference type="NCBIfam" id="TIGR03619">
    <property type="entry name" value="F420_Rv2161c"/>
    <property type="match status" value="1"/>
</dbReference>
<dbReference type="PANTHER" id="PTHR42847">
    <property type="entry name" value="ALKANESULFONATE MONOOXYGENASE"/>
    <property type="match status" value="1"/>
</dbReference>
<dbReference type="Pfam" id="PF00296">
    <property type="entry name" value="Bac_luciferase"/>
    <property type="match status" value="1"/>
</dbReference>
<evidence type="ECO:0000259" key="5">
    <source>
        <dbReference type="Pfam" id="PF00296"/>
    </source>
</evidence>
<dbReference type="InterPro" id="IPR036661">
    <property type="entry name" value="Luciferase-like_sf"/>
</dbReference>
<dbReference type="Proteomes" id="UP000240880">
    <property type="component" value="Unassembled WGS sequence"/>
</dbReference>
<dbReference type="SUPFAM" id="SSF51679">
    <property type="entry name" value="Bacterial luciferase-like"/>
    <property type="match status" value="1"/>
</dbReference>
<evidence type="ECO:0000256" key="2">
    <source>
        <dbReference type="ARBA" id="ARBA00022643"/>
    </source>
</evidence>
<dbReference type="GO" id="GO:0046306">
    <property type="term" value="P:alkanesulfonate catabolic process"/>
    <property type="evidence" value="ECO:0007669"/>
    <property type="project" value="TreeGrafter"/>
</dbReference>
<dbReference type="InterPro" id="IPR050172">
    <property type="entry name" value="SsuD_RutA_monooxygenase"/>
</dbReference>
<evidence type="ECO:0000256" key="1">
    <source>
        <dbReference type="ARBA" id="ARBA00022630"/>
    </source>
</evidence>
<dbReference type="AlphaFoldDB" id="A0A2R6A9K6"/>
<keyword evidence="2" id="KW-0288">FMN</keyword>
<gene>
    <name evidence="6" type="ORF">B9Q01_06275</name>
</gene>
<name>A0A2R6A9K6_9ARCH</name>
<keyword evidence="3" id="KW-0560">Oxidoreductase</keyword>
<dbReference type="GO" id="GO:0008726">
    <property type="term" value="F:alkanesulfonate monooxygenase activity"/>
    <property type="evidence" value="ECO:0007669"/>
    <property type="project" value="TreeGrafter"/>
</dbReference>
<evidence type="ECO:0000313" key="6">
    <source>
        <dbReference type="EMBL" id="PSN83008.1"/>
    </source>
</evidence>
<sequence>MKFGVCIPNYGETCDVESIREVAKAAEELNYDSIWATDHVLMPKNSNTPYERVFECVTTLAFVCSFTQRVKIGISSLVFAMRNPVLTAKQLATIDVLSGGRLILATGAGWNQKEFEHLGADFKKRGRILDENLALLRALWNSQPFEGSRFSLKDYSFEPKPVQAHLPIWIAGNSVSAMKRAVKLGDAWHPNAYPLEVFESLISKFKALGSTKPICVRIAYDLNAKQTVYTSAQGERRVLLCSDFDKNREVIQRLQQMGVSQLVIAPNPTGRTPLKTQLESLRLFSKHLIE</sequence>
<keyword evidence="1" id="KW-0285">Flavoprotein</keyword>
<dbReference type="EMBL" id="NEXC01000041">
    <property type="protein sequence ID" value="PSN83008.1"/>
    <property type="molecule type" value="Genomic_DNA"/>
</dbReference>